<protein>
    <recommendedName>
        <fullName evidence="3">Glabrous enhancer-binding protein-like DBD domain-containing protein</fullName>
    </recommendedName>
</protein>
<evidence type="ECO:0000256" key="2">
    <source>
        <dbReference type="SAM" id="MobiDB-lite"/>
    </source>
</evidence>
<comment type="caution">
    <text evidence="5">The sequence shown here is derived from an EMBL/GenBank/DDBJ whole genome shotgun (WGS) entry which is preliminary data.</text>
</comment>
<dbReference type="Proteomes" id="UP000583929">
    <property type="component" value="Unassembled WGS sequence"/>
</dbReference>
<evidence type="ECO:0000259" key="3">
    <source>
        <dbReference type="Pfam" id="PF04504"/>
    </source>
</evidence>
<gene>
    <name evidence="4" type="ORF">F8388_015435</name>
    <name evidence="5" type="ORF">G4B88_018570</name>
</gene>
<feature type="compositionally biased region" description="Low complexity" evidence="2">
    <location>
        <begin position="93"/>
        <end position="104"/>
    </location>
</feature>
<feature type="compositionally biased region" description="Polar residues" evidence="2">
    <location>
        <begin position="281"/>
        <end position="295"/>
    </location>
</feature>
<dbReference type="PANTHER" id="PTHR31662">
    <property type="entry name" value="BNAANNG10740D PROTEIN-RELATED"/>
    <property type="match status" value="1"/>
</dbReference>
<dbReference type="Pfam" id="PF04504">
    <property type="entry name" value="GeBP-like_DBD"/>
    <property type="match status" value="1"/>
</dbReference>
<feature type="compositionally biased region" description="Acidic residues" evidence="2">
    <location>
        <begin position="48"/>
        <end position="65"/>
    </location>
</feature>
<dbReference type="Proteomes" id="UP000525078">
    <property type="component" value="Unassembled WGS sequence"/>
</dbReference>
<evidence type="ECO:0000313" key="7">
    <source>
        <dbReference type="Proteomes" id="UP000583929"/>
    </source>
</evidence>
<dbReference type="EMBL" id="JAATIQ010000045">
    <property type="protein sequence ID" value="KAF4394420.1"/>
    <property type="molecule type" value="Genomic_DNA"/>
</dbReference>
<feature type="region of interest" description="Disordered" evidence="2">
    <location>
        <begin position="265"/>
        <end position="299"/>
    </location>
</feature>
<sequence>MAPRRLKEAPPPADSSSDESESESEAGIEEENGVAAEADNGERSSQHEEDEDEEEDDDDDEEEEEKEKLSLTNTKEESDSGSDSETDSDSVSDDTAPPSPTTADFTIKPSKSIDDSVQSKVKKPTKANVSTPAPASTPPPKRAAEKDLDGNNSKKKKGTAEEDLKQVSSHQRLWSDDDEIEILKGLIDYQSKKGKDPTADMSAFLDFIKKNLHVDVEKRQLSTKISRLKKKYFSNAEKVEKGEILSKPHDRKSFELSKKIWGSINGHGSDDSGKSTKNKSKQIVSNDSEVKTNPNEADDFSSKYPCLTDSLKLVSSISENLLMQALPLMASSKLKELENKWRKLHMEGMELQNKRNELTYEQSKLVLKLL</sequence>
<feature type="compositionally biased region" description="Acidic residues" evidence="2">
    <location>
        <begin position="79"/>
        <end position="92"/>
    </location>
</feature>
<feature type="region of interest" description="Disordered" evidence="2">
    <location>
        <begin position="1"/>
        <end position="175"/>
    </location>
</feature>
<dbReference type="PANTHER" id="PTHR31662:SF33">
    <property type="entry name" value="DNA-BINDING STOREKEEPER PROTEIN TRANSCRIPTIONAL REGULATOR-LIKE PROTEIN"/>
    <property type="match status" value="1"/>
</dbReference>
<dbReference type="AlphaFoldDB" id="A0A7J6HJ00"/>
<keyword evidence="7" id="KW-1185">Reference proteome</keyword>
<comment type="similarity">
    <text evidence="1">Belongs to the GeBP family.</text>
</comment>
<accession>A0A7J6HJ00</accession>
<evidence type="ECO:0000313" key="4">
    <source>
        <dbReference type="EMBL" id="KAF4382607.1"/>
    </source>
</evidence>
<dbReference type="GO" id="GO:0006355">
    <property type="term" value="P:regulation of DNA-templated transcription"/>
    <property type="evidence" value="ECO:0007669"/>
    <property type="project" value="InterPro"/>
</dbReference>
<feature type="compositionally biased region" description="Basic and acidic residues" evidence="2">
    <location>
        <begin position="66"/>
        <end position="78"/>
    </location>
</feature>
<evidence type="ECO:0000313" key="6">
    <source>
        <dbReference type="Proteomes" id="UP000525078"/>
    </source>
</evidence>
<dbReference type="InterPro" id="IPR007592">
    <property type="entry name" value="GEBP"/>
</dbReference>
<evidence type="ECO:0000313" key="5">
    <source>
        <dbReference type="EMBL" id="KAF4394420.1"/>
    </source>
</evidence>
<dbReference type="InterPro" id="IPR053932">
    <property type="entry name" value="GeBP-like_DBD"/>
</dbReference>
<organism evidence="5 7">
    <name type="scientific">Cannabis sativa</name>
    <name type="common">Hemp</name>
    <name type="synonym">Marijuana</name>
    <dbReference type="NCBI Taxonomy" id="3483"/>
    <lineage>
        <taxon>Eukaryota</taxon>
        <taxon>Viridiplantae</taxon>
        <taxon>Streptophyta</taxon>
        <taxon>Embryophyta</taxon>
        <taxon>Tracheophyta</taxon>
        <taxon>Spermatophyta</taxon>
        <taxon>Magnoliopsida</taxon>
        <taxon>eudicotyledons</taxon>
        <taxon>Gunneridae</taxon>
        <taxon>Pentapetalae</taxon>
        <taxon>rosids</taxon>
        <taxon>fabids</taxon>
        <taxon>Rosales</taxon>
        <taxon>Cannabaceae</taxon>
        <taxon>Cannabis</taxon>
    </lineage>
</organism>
<reference evidence="6 7" key="1">
    <citation type="journal article" date="2020" name="bioRxiv">
        <title>Sequence and annotation of 42 cannabis genomes reveals extensive copy number variation in cannabinoid synthesis and pathogen resistance genes.</title>
        <authorList>
            <person name="Mckernan K.J."/>
            <person name="Helbert Y."/>
            <person name="Kane L.T."/>
            <person name="Ebling H."/>
            <person name="Zhang L."/>
            <person name="Liu B."/>
            <person name="Eaton Z."/>
            <person name="Mclaughlin S."/>
            <person name="Kingan S."/>
            <person name="Baybayan P."/>
            <person name="Concepcion G."/>
            <person name="Jordan M."/>
            <person name="Riva A."/>
            <person name="Barbazuk W."/>
            <person name="Harkins T."/>
        </authorList>
    </citation>
    <scope>NUCLEOTIDE SEQUENCE [LARGE SCALE GENOMIC DNA]</scope>
    <source>
        <strain evidence="6 7">cv. Jamaican Lion 4</strain>
        <strain evidence="5">Father</strain>
        <strain evidence="4">Mother</strain>
        <tissue evidence="5">Leaf</tissue>
    </source>
</reference>
<dbReference type="GO" id="GO:0005634">
    <property type="term" value="C:nucleus"/>
    <property type="evidence" value="ECO:0007669"/>
    <property type="project" value="TreeGrafter"/>
</dbReference>
<name>A0A7J6HJ00_CANSA</name>
<proteinExistence type="inferred from homology"/>
<dbReference type="EMBL" id="JAATIP010000054">
    <property type="protein sequence ID" value="KAF4382607.1"/>
    <property type="molecule type" value="Genomic_DNA"/>
</dbReference>
<feature type="domain" description="Glabrous enhancer-binding protein-like DBD" evidence="3">
    <location>
        <begin position="171"/>
        <end position="262"/>
    </location>
</feature>
<evidence type="ECO:0000256" key="1">
    <source>
        <dbReference type="ARBA" id="ARBA00010820"/>
    </source>
</evidence>
<feature type="compositionally biased region" description="Acidic residues" evidence="2">
    <location>
        <begin position="16"/>
        <end position="32"/>
    </location>
</feature>